<dbReference type="GO" id="GO:0003824">
    <property type="term" value="F:catalytic activity"/>
    <property type="evidence" value="ECO:0007669"/>
    <property type="project" value="InterPro"/>
</dbReference>
<comment type="caution">
    <text evidence="2">The sequence shown here is derived from an EMBL/GenBank/DDBJ whole genome shotgun (WGS) entry which is preliminary data.</text>
</comment>
<accession>A0A9J6D2B9</accession>
<dbReference type="Proteomes" id="UP000821866">
    <property type="component" value="Unassembled WGS sequence"/>
</dbReference>
<name>A0A9J6D2B9_RHIMP</name>
<dbReference type="InterPro" id="IPR036691">
    <property type="entry name" value="Endo/exonu/phosph_ase_sf"/>
</dbReference>
<dbReference type="EMBL" id="JABSTU010001365">
    <property type="protein sequence ID" value="KAH7986113.1"/>
    <property type="molecule type" value="Genomic_DNA"/>
</dbReference>
<dbReference type="Gene3D" id="3.60.10.10">
    <property type="entry name" value="Endonuclease/exonuclease/phosphatase"/>
    <property type="match status" value="1"/>
</dbReference>
<keyword evidence="3" id="KW-1185">Reference proteome</keyword>
<evidence type="ECO:0000313" key="2">
    <source>
        <dbReference type="EMBL" id="KAH7986113.1"/>
    </source>
</evidence>
<dbReference type="AlphaFoldDB" id="A0A9J6D2B9"/>
<reference evidence="2" key="2">
    <citation type="submission" date="2021-09" db="EMBL/GenBank/DDBJ databases">
        <authorList>
            <person name="Jia N."/>
            <person name="Wang J."/>
            <person name="Shi W."/>
            <person name="Du L."/>
            <person name="Sun Y."/>
            <person name="Zhan W."/>
            <person name="Jiang J."/>
            <person name="Wang Q."/>
            <person name="Zhang B."/>
            <person name="Ji P."/>
            <person name="Sakyi L.B."/>
            <person name="Cui X."/>
            <person name="Yuan T."/>
            <person name="Jiang B."/>
            <person name="Yang W."/>
            <person name="Lam T.T.-Y."/>
            <person name="Chang Q."/>
            <person name="Ding S."/>
            <person name="Wang X."/>
            <person name="Zhu J."/>
            <person name="Ruan X."/>
            <person name="Zhao L."/>
            <person name="Wei J."/>
            <person name="Que T."/>
            <person name="Du C."/>
            <person name="Cheng J."/>
            <person name="Dai P."/>
            <person name="Han X."/>
            <person name="Huang E."/>
            <person name="Gao Y."/>
            <person name="Liu J."/>
            <person name="Shao H."/>
            <person name="Ye R."/>
            <person name="Li L."/>
            <person name="Wei W."/>
            <person name="Wang X."/>
            <person name="Wang C."/>
            <person name="Huo Q."/>
            <person name="Li W."/>
            <person name="Guo W."/>
            <person name="Chen H."/>
            <person name="Chen S."/>
            <person name="Zhou L."/>
            <person name="Zhou L."/>
            <person name="Ni X."/>
            <person name="Tian J."/>
            <person name="Zhou Y."/>
            <person name="Sheng Y."/>
            <person name="Liu T."/>
            <person name="Pan Y."/>
            <person name="Xia L."/>
            <person name="Li J."/>
            <person name="Zhao F."/>
            <person name="Cao W."/>
        </authorList>
    </citation>
    <scope>NUCLEOTIDE SEQUENCE</scope>
    <source>
        <strain evidence="2">Rmic-2018</strain>
        <tissue evidence="2">Larvae</tissue>
    </source>
</reference>
<dbReference type="SUPFAM" id="SSF56219">
    <property type="entry name" value="DNase I-like"/>
    <property type="match status" value="1"/>
</dbReference>
<dbReference type="InterPro" id="IPR005135">
    <property type="entry name" value="Endo/exonuclease/phosphatase"/>
</dbReference>
<feature type="domain" description="Endonuclease/exonuclease/phosphatase" evidence="1">
    <location>
        <begin position="3"/>
        <end position="105"/>
    </location>
</feature>
<reference evidence="2" key="1">
    <citation type="journal article" date="2020" name="Cell">
        <title>Large-Scale Comparative Analyses of Tick Genomes Elucidate Their Genetic Diversity and Vector Capacities.</title>
        <authorList>
            <consortium name="Tick Genome and Microbiome Consortium (TIGMIC)"/>
            <person name="Jia N."/>
            <person name="Wang J."/>
            <person name="Shi W."/>
            <person name="Du L."/>
            <person name="Sun Y."/>
            <person name="Zhan W."/>
            <person name="Jiang J.F."/>
            <person name="Wang Q."/>
            <person name="Zhang B."/>
            <person name="Ji P."/>
            <person name="Bell-Sakyi L."/>
            <person name="Cui X.M."/>
            <person name="Yuan T.T."/>
            <person name="Jiang B.G."/>
            <person name="Yang W.F."/>
            <person name="Lam T.T."/>
            <person name="Chang Q.C."/>
            <person name="Ding S.J."/>
            <person name="Wang X.J."/>
            <person name="Zhu J.G."/>
            <person name="Ruan X.D."/>
            <person name="Zhao L."/>
            <person name="Wei J.T."/>
            <person name="Ye R.Z."/>
            <person name="Que T.C."/>
            <person name="Du C.H."/>
            <person name="Zhou Y.H."/>
            <person name="Cheng J.X."/>
            <person name="Dai P.F."/>
            <person name="Guo W.B."/>
            <person name="Han X.H."/>
            <person name="Huang E.J."/>
            <person name="Li L.F."/>
            <person name="Wei W."/>
            <person name="Gao Y.C."/>
            <person name="Liu J.Z."/>
            <person name="Shao H.Z."/>
            <person name="Wang X."/>
            <person name="Wang C.C."/>
            <person name="Yang T.C."/>
            <person name="Huo Q.B."/>
            <person name="Li W."/>
            <person name="Chen H.Y."/>
            <person name="Chen S.E."/>
            <person name="Zhou L.G."/>
            <person name="Ni X.B."/>
            <person name="Tian J.H."/>
            <person name="Sheng Y."/>
            <person name="Liu T."/>
            <person name="Pan Y.S."/>
            <person name="Xia L.Y."/>
            <person name="Li J."/>
            <person name="Zhao F."/>
            <person name="Cao W.C."/>
        </authorList>
    </citation>
    <scope>NUCLEOTIDE SEQUENCE</scope>
    <source>
        <strain evidence="2">Rmic-2018</strain>
    </source>
</reference>
<organism evidence="2 3">
    <name type="scientific">Rhipicephalus microplus</name>
    <name type="common">Cattle tick</name>
    <name type="synonym">Boophilus microplus</name>
    <dbReference type="NCBI Taxonomy" id="6941"/>
    <lineage>
        <taxon>Eukaryota</taxon>
        <taxon>Metazoa</taxon>
        <taxon>Ecdysozoa</taxon>
        <taxon>Arthropoda</taxon>
        <taxon>Chelicerata</taxon>
        <taxon>Arachnida</taxon>
        <taxon>Acari</taxon>
        <taxon>Parasitiformes</taxon>
        <taxon>Ixodida</taxon>
        <taxon>Ixodoidea</taxon>
        <taxon>Ixodidae</taxon>
        <taxon>Rhipicephalinae</taxon>
        <taxon>Rhipicephalus</taxon>
        <taxon>Boophilus</taxon>
    </lineage>
</organism>
<sequence>MDPTLQAIEETLLKVRTSNVVVAGDFHAKHLVWGPNAGDERGARLLEFAAANELIVLNDPQSRPTYETPYAASWINVTLPSFTAVQSGFQWEVREDLTHSEHRYIEIRIGGSEVRTGKQLTRFAQAELLRALGRNAWFDQVLGADISSMIALDFVMEAFYKIFQGHQHKKLRPVKSRAGKSWWTPQLTEERKRVNATRRRFQRCRDNDLRVWYRYEYSKALALLRARIREARDRYEAECNAACSRRSVFSAHFREAFGRTKSRKFLPPLEGPDGTLTSSHFESAALLLRTHVAVDDPDVDLPVHIATRELAAASYQSGLQDVPFTDGEVKEVIGKVSPNSAPGPDGITPSIVKGLYELRPKFVIFVLNAH</sequence>
<evidence type="ECO:0000313" key="3">
    <source>
        <dbReference type="Proteomes" id="UP000821866"/>
    </source>
</evidence>
<gene>
    <name evidence="2" type="ORF">HPB51_026711</name>
</gene>
<evidence type="ECO:0000259" key="1">
    <source>
        <dbReference type="Pfam" id="PF14529"/>
    </source>
</evidence>
<dbReference type="Pfam" id="PF14529">
    <property type="entry name" value="Exo_endo_phos_2"/>
    <property type="match status" value="1"/>
</dbReference>
<proteinExistence type="predicted"/>
<protein>
    <recommendedName>
        <fullName evidence="1">Endonuclease/exonuclease/phosphatase domain-containing protein</fullName>
    </recommendedName>
</protein>